<dbReference type="Proteomes" id="UP000095283">
    <property type="component" value="Unplaced"/>
</dbReference>
<dbReference type="InterPro" id="IPR055142">
    <property type="entry name" value="ZER1-like_C"/>
</dbReference>
<dbReference type="WBParaSite" id="Hba_20500">
    <property type="protein sequence ID" value="Hba_20500"/>
    <property type="gene ID" value="Hba_20500"/>
</dbReference>
<organism evidence="3 4">
    <name type="scientific">Heterorhabditis bacteriophora</name>
    <name type="common">Entomopathogenic nematode worm</name>
    <dbReference type="NCBI Taxonomy" id="37862"/>
    <lineage>
        <taxon>Eukaryota</taxon>
        <taxon>Metazoa</taxon>
        <taxon>Ecdysozoa</taxon>
        <taxon>Nematoda</taxon>
        <taxon>Chromadorea</taxon>
        <taxon>Rhabditida</taxon>
        <taxon>Rhabditina</taxon>
        <taxon>Rhabditomorpha</taxon>
        <taxon>Strongyloidea</taxon>
        <taxon>Heterorhabditidae</taxon>
        <taxon>Heterorhabditis</taxon>
    </lineage>
</organism>
<accession>A0A1I7XT35</accession>
<keyword evidence="1" id="KW-0812">Transmembrane</keyword>
<evidence type="ECO:0000313" key="4">
    <source>
        <dbReference type="WBParaSite" id="Hba_20500"/>
    </source>
</evidence>
<reference evidence="4" key="1">
    <citation type="submission" date="2016-11" db="UniProtKB">
        <authorList>
            <consortium name="WormBaseParasite"/>
        </authorList>
    </citation>
    <scope>IDENTIFICATION</scope>
</reference>
<sequence>MILDQIRRKLASNVCDDVMEVGWSFLWNITVVCKILVYIGFVGILLKWGFTGELNQRKSRKRERTILK</sequence>
<evidence type="ECO:0000259" key="2">
    <source>
        <dbReference type="Pfam" id="PF22964"/>
    </source>
</evidence>
<proteinExistence type="predicted"/>
<feature type="transmembrane region" description="Helical" evidence="1">
    <location>
        <begin position="25"/>
        <end position="50"/>
    </location>
</feature>
<keyword evidence="3" id="KW-1185">Reference proteome</keyword>
<dbReference type="AlphaFoldDB" id="A0A1I7XT35"/>
<evidence type="ECO:0000313" key="3">
    <source>
        <dbReference type="Proteomes" id="UP000095283"/>
    </source>
</evidence>
<keyword evidence="1" id="KW-0472">Membrane</keyword>
<dbReference type="Pfam" id="PF22964">
    <property type="entry name" value="ZER1-like_2nd"/>
    <property type="match status" value="1"/>
</dbReference>
<evidence type="ECO:0000256" key="1">
    <source>
        <dbReference type="SAM" id="Phobius"/>
    </source>
</evidence>
<keyword evidence="1" id="KW-1133">Transmembrane helix</keyword>
<protein>
    <submittedName>
        <fullName evidence="4">Spiroplasma plectrovirus-related protein</fullName>
    </submittedName>
</protein>
<feature type="domain" description="Protein zer-1 homolog-like C-terminal" evidence="2">
    <location>
        <begin position="2"/>
        <end position="30"/>
    </location>
</feature>
<name>A0A1I7XT35_HETBA</name>